<keyword evidence="2" id="KW-1185">Reference proteome</keyword>
<dbReference type="EMBL" id="JBBNAG010000005">
    <property type="protein sequence ID" value="KAK9133130.1"/>
    <property type="molecule type" value="Genomic_DNA"/>
</dbReference>
<evidence type="ECO:0000313" key="1">
    <source>
        <dbReference type="EMBL" id="KAK9133130.1"/>
    </source>
</evidence>
<proteinExistence type="predicted"/>
<comment type="caution">
    <text evidence="1">The sequence shown here is derived from an EMBL/GenBank/DDBJ whole genome shotgun (WGS) entry which is preliminary data.</text>
</comment>
<protein>
    <submittedName>
        <fullName evidence="1">Uncharacterized protein</fullName>
    </submittedName>
</protein>
<reference evidence="1 2" key="1">
    <citation type="submission" date="2024-01" db="EMBL/GenBank/DDBJ databases">
        <title>Genome assemblies of Stephania.</title>
        <authorList>
            <person name="Yang L."/>
        </authorList>
    </citation>
    <scope>NUCLEOTIDE SEQUENCE [LARGE SCALE GENOMIC DNA]</scope>
    <source>
        <strain evidence="1">JXDWG</strain>
        <tissue evidence="1">Leaf</tissue>
    </source>
</reference>
<gene>
    <name evidence="1" type="ORF">Scep_012658</name>
</gene>
<evidence type="ECO:0000313" key="2">
    <source>
        <dbReference type="Proteomes" id="UP001419268"/>
    </source>
</evidence>
<accession>A0AAP0JGC8</accession>
<name>A0AAP0JGC8_9MAGN</name>
<sequence>MENDPSAPLLGGPIGSLPKSFKNHIATSIWNNEEWFLRQLGHVQSIPNPPYRPLKAVRGRFAQKYSVKYGFQLEN</sequence>
<dbReference type="AlphaFoldDB" id="A0AAP0JGC8"/>
<organism evidence="1 2">
    <name type="scientific">Stephania cephalantha</name>
    <dbReference type="NCBI Taxonomy" id="152367"/>
    <lineage>
        <taxon>Eukaryota</taxon>
        <taxon>Viridiplantae</taxon>
        <taxon>Streptophyta</taxon>
        <taxon>Embryophyta</taxon>
        <taxon>Tracheophyta</taxon>
        <taxon>Spermatophyta</taxon>
        <taxon>Magnoliopsida</taxon>
        <taxon>Ranunculales</taxon>
        <taxon>Menispermaceae</taxon>
        <taxon>Menispermoideae</taxon>
        <taxon>Cissampelideae</taxon>
        <taxon>Stephania</taxon>
    </lineage>
</organism>
<dbReference type="Proteomes" id="UP001419268">
    <property type="component" value="Unassembled WGS sequence"/>
</dbReference>